<evidence type="ECO:0000313" key="3">
    <source>
        <dbReference type="Proteomes" id="UP000616724"/>
    </source>
</evidence>
<dbReference type="Proteomes" id="UP000616724">
    <property type="component" value="Unassembled WGS sequence"/>
</dbReference>
<reference evidence="2 3" key="1">
    <citation type="submission" date="2021-01" db="EMBL/GenBank/DDBJ databases">
        <title>Whole genome shotgun sequence of Planobispora longispora NBRC 13918.</title>
        <authorList>
            <person name="Komaki H."/>
            <person name="Tamura T."/>
        </authorList>
    </citation>
    <scope>NUCLEOTIDE SEQUENCE [LARGE SCALE GENOMIC DNA]</scope>
    <source>
        <strain evidence="2 3">NBRC 13918</strain>
    </source>
</reference>
<feature type="compositionally biased region" description="Basic and acidic residues" evidence="1">
    <location>
        <begin position="494"/>
        <end position="516"/>
    </location>
</feature>
<feature type="region of interest" description="Disordered" evidence="1">
    <location>
        <begin position="486"/>
        <end position="516"/>
    </location>
</feature>
<proteinExistence type="predicted"/>
<comment type="caution">
    <text evidence="2">The sequence shown here is derived from an EMBL/GenBank/DDBJ whole genome shotgun (WGS) entry which is preliminary data.</text>
</comment>
<dbReference type="RefSeq" id="WP_203895332.1">
    <property type="nucleotide sequence ID" value="NZ_BOOH01000066.1"/>
</dbReference>
<keyword evidence="3" id="KW-1185">Reference proteome</keyword>
<evidence type="ECO:0000313" key="2">
    <source>
        <dbReference type="EMBL" id="GIH80922.1"/>
    </source>
</evidence>
<dbReference type="EMBL" id="BOOH01000066">
    <property type="protein sequence ID" value="GIH80922.1"/>
    <property type="molecule type" value="Genomic_DNA"/>
</dbReference>
<name>A0A8J3RVX9_9ACTN</name>
<protein>
    <submittedName>
        <fullName evidence="2">Uncharacterized protein</fullName>
    </submittedName>
</protein>
<accession>A0A8J3RVX9</accession>
<dbReference type="AlphaFoldDB" id="A0A8J3RVX9"/>
<evidence type="ECO:0000256" key="1">
    <source>
        <dbReference type="SAM" id="MobiDB-lite"/>
    </source>
</evidence>
<sequence>MENNEPAAEDRGPRIQAGTGYPIGQLATAFVTALIHADEETRRRAEGRLRRWESVLRGMVSGTLSIGSRKPVAGLPVWATPQVVRGGFATGEAAAGGPLRPHEEETVRRAGLARDRRSVFAHHLTEPGLTELDALLDGGGYRMEVPEEAALPVVAWLVRAGDVPAALALLEEIGPYADRLRFAPAPADVPRLAPDVVWRETAGDARDALARRGPNDRIETMREALTVWNPLADEMLALWLETAEDGRVARVIGDEWLGRAAALLDRYRALAAAHPRCAKHRKPKENLAILRSSLEEVVAGRALSPRARGLLQHAVDAMLRRRGRPGSAPHSALRRRQADDASVPAHHTLARIVVGRLADLPQDRGVRSADALTGPVTAEEAAATGVPAGAAVPEAIRHVVRRSLAGTVEELIAAGVVPSAEVLARLIPQIAAAVTAAAYPDDALRSLMAANYRAFRNRRSLLLLDLERQVQIEELPWVRAVSAYRDSGGEPGEETSRETGRETRQETSRDSRRRDAGTALRRLGELALDGFPGTLPPNPLIRELAALGREAGQDLPWVEELAADIFTGSFSAKFPAAAKVAGELLGGSLYERYYGIDYRAVRAIADTRPHDRYAARTSRTFDGLCLSRSGAPQGSYSVAANGMVIEQAQILTTHNLATLVHRVGVRPAAGWRALADRAFTVAARLTSQLEHNPRPLSTIKDVAYAWRHMVFFMSLPGAGDPRGTAGLLSARLSEQPPGVRDRLAPALAGLVHVAAGGSFAPGGTADGGGRRLLGWSAGAHWLRPATIRRNG</sequence>
<organism evidence="2 3">
    <name type="scientific">Planobispora longispora</name>
    <dbReference type="NCBI Taxonomy" id="28887"/>
    <lineage>
        <taxon>Bacteria</taxon>
        <taxon>Bacillati</taxon>
        <taxon>Actinomycetota</taxon>
        <taxon>Actinomycetes</taxon>
        <taxon>Streptosporangiales</taxon>
        <taxon>Streptosporangiaceae</taxon>
        <taxon>Planobispora</taxon>
    </lineage>
</organism>
<gene>
    <name evidence="2" type="ORF">Plo01_73510</name>
</gene>